<dbReference type="InterPro" id="IPR006070">
    <property type="entry name" value="Sua5-like_dom"/>
</dbReference>
<protein>
    <submittedName>
        <fullName evidence="2">L-threonylcarbamoyladenylate synthase</fullName>
        <ecNumber evidence="2">2.7.7.87</ecNumber>
    </submittedName>
</protein>
<dbReference type="Gene3D" id="3.90.870.10">
    <property type="entry name" value="DHBP synthase"/>
    <property type="match status" value="1"/>
</dbReference>
<dbReference type="PANTHER" id="PTHR42828:SF3">
    <property type="entry name" value="THREONYLCARBAMOYL-AMP SYNTHASE"/>
    <property type="match status" value="1"/>
</dbReference>
<dbReference type="GO" id="GO:0061710">
    <property type="term" value="F:L-threonylcarbamoyladenylate synthase"/>
    <property type="evidence" value="ECO:0007669"/>
    <property type="project" value="UniProtKB-EC"/>
</dbReference>
<dbReference type="PROSITE" id="PS51163">
    <property type="entry name" value="YRDC"/>
    <property type="match status" value="1"/>
</dbReference>
<keyword evidence="2" id="KW-0808">Transferase</keyword>
<dbReference type="EC" id="2.7.7.87" evidence="2"/>
<dbReference type="SUPFAM" id="SSF55821">
    <property type="entry name" value="YrdC/RibB"/>
    <property type="match status" value="1"/>
</dbReference>
<sequence length="206" mass="22872">MNKLLEINSYGNNDNAFEEIVSVLDNDGVVAIPTDSGYSLACKMKSKRAIDKIRKIRDLDSEHNFTLVCKDLSEISEYAKVDNNAYRILKRCTPGAYTFILLATKKVSSLLVKKNKKTVGIRVPTHYIPLNIIARIGEPLVTSSFILPGEQNVVTDCSEVSNTIMNNIDLVVESEYCGFESTTVVDMLEMPFSILREGAGDIDNIV</sequence>
<comment type="caution">
    <text evidence="2">The sequence shown here is derived from an EMBL/GenBank/DDBJ whole genome shotgun (WGS) entry which is preliminary data.</text>
</comment>
<dbReference type="PANTHER" id="PTHR42828">
    <property type="entry name" value="DHBP SYNTHASE RIBB-LIKE ALPHA/BETA DOMAIN-CONTAINING PROTEIN"/>
    <property type="match status" value="1"/>
</dbReference>
<reference evidence="3" key="1">
    <citation type="journal article" date="2019" name="Int. J. Syst. Evol. Microbiol.">
        <title>The Global Catalogue of Microorganisms (GCM) 10K type strain sequencing project: providing services to taxonomists for standard genome sequencing and annotation.</title>
        <authorList>
            <consortium name="The Broad Institute Genomics Platform"/>
            <consortium name="The Broad Institute Genome Sequencing Center for Infectious Disease"/>
            <person name="Wu L."/>
            <person name="Ma J."/>
        </authorList>
    </citation>
    <scope>NUCLEOTIDE SEQUENCE [LARGE SCALE GENOMIC DNA]</scope>
    <source>
        <strain evidence="3">CGMCC 1.13718</strain>
    </source>
</reference>
<keyword evidence="2" id="KW-0548">Nucleotidyltransferase</keyword>
<evidence type="ECO:0000259" key="1">
    <source>
        <dbReference type="PROSITE" id="PS51163"/>
    </source>
</evidence>
<dbReference type="InterPro" id="IPR052532">
    <property type="entry name" value="SUA5_domain"/>
</dbReference>
<evidence type="ECO:0000313" key="3">
    <source>
        <dbReference type="Proteomes" id="UP001595926"/>
    </source>
</evidence>
<dbReference type="EMBL" id="JBHSJH010000002">
    <property type="protein sequence ID" value="MFC4892557.1"/>
    <property type="molecule type" value="Genomic_DNA"/>
</dbReference>
<dbReference type="NCBIfam" id="TIGR00057">
    <property type="entry name" value="L-threonylcarbamoyladenylate synthase"/>
    <property type="match status" value="1"/>
</dbReference>
<dbReference type="InterPro" id="IPR017945">
    <property type="entry name" value="DHBP_synth_RibB-like_a/b_dom"/>
</dbReference>
<evidence type="ECO:0000313" key="2">
    <source>
        <dbReference type="EMBL" id="MFC4892557.1"/>
    </source>
</evidence>
<organism evidence="2 3">
    <name type="scientific">Pseudofrancisella aestuarii</name>
    <dbReference type="NCBI Taxonomy" id="2670347"/>
    <lineage>
        <taxon>Bacteria</taxon>
        <taxon>Pseudomonadati</taxon>
        <taxon>Pseudomonadota</taxon>
        <taxon>Gammaproteobacteria</taxon>
        <taxon>Thiotrichales</taxon>
        <taxon>Francisellaceae</taxon>
        <taxon>Pseudofrancisella</taxon>
    </lineage>
</organism>
<name>A0ABV9TBW6_9GAMM</name>
<keyword evidence="3" id="KW-1185">Reference proteome</keyword>
<proteinExistence type="predicted"/>
<dbReference type="Pfam" id="PF01300">
    <property type="entry name" value="Sua5_yciO_yrdC"/>
    <property type="match status" value="1"/>
</dbReference>
<dbReference type="Proteomes" id="UP001595926">
    <property type="component" value="Unassembled WGS sequence"/>
</dbReference>
<dbReference type="RefSeq" id="WP_119330148.1">
    <property type="nucleotide sequence ID" value="NZ_JBHSJH010000002.1"/>
</dbReference>
<gene>
    <name evidence="2" type="ORF">ACFPDQ_05790</name>
</gene>
<accession>A0ABV9TBW6</accession>
<feature type="domain" description="YrdC-like" evidence="1">
    <location>
        <begin position="14"/>
        <end position="200"/>
    </location>
</feature>